<dbReference type="AlphaFoldDB" id="Q6Z4J1"/>
<dbReference type="EMBL" id="AP005172">
    <property type="protein sequence ID" value="BAC83849.1"/>
    <property type="molecule type" value="Genomic_DNA"/>
</dbReference>
<evidence type="ECO:0000313" key="2">
    <source>
        <dbReference type="EMBL" id="BAC83849.1"/>
    </source>
</evidence>
<proteinExistence type="predicted"/>
<organism evidence="2 4">
    <name type="scientific">Oryza sativa subsp. japonica</name>
    <name type="common">Rice</name>
    <dbReference type="NCBI Taxonomy" id="39947"/>
    <lineage>
        <taxon>Eukaryota</taxon>
        <taxon>Viridiplantae</taxon>
        <taxon>Streptophyta</taxon>
        <taxon>Embryophyta</taxon>
        <taxon>Tracheophyta</taxon>
        <taxon>Spermatophyta</taxon>
        <taxon>Magnoliopsida</taxon>
        <taxon>Liliopsida</taxon>
        <taxon>Poales</taxon>
        <taxon>Poaceae</taxon>
        <taxon>BOP clade</taxon>
        <taxon>Oryzoideae</taxon>
        <taxon>Oryzeae</taxon>
        <taxon>Oryzinae</taxon>
        <taxon>Oryza</taxon>
        <taxon>Oryza sativa</taxon>
    </lineage>
</organism>
<evidence type="ECO:0000313" key="3">
    <source>
        <dbReference type="EMBL" id="BAD31863.1"/>
    </source>
</evidence>
<reference evidence="4" key="3">
    <citation type="journal article" date="2005" name="Nature">
        <title>The map-based sequence of the rice genome.</title>
        <authorList>
            <consortium name="International rice genome sequencing project (IRGSP)"/>
            <person name="Matsumoto T."/>
            <person name="Wu J."/>
            <person name="Kanamori H."/>
            <person name="Katayose Y."/>
            <person name="Fujisawa M."/>
            <person name="Namiki N."/>
            <person name="Mizuno H."/>
            <person name="Yamamoto K."/>
            <person name="Antonio B.A."/>
            <person name="Baba T."/>
            <person name="Sakata K."/>
            <person name="Nagamura Y."/>
            <person name="Aoki H."/>
            <person name="Arikawa K."/>
            <person name="Arita K."/>
            <person name="Bito T."/>
            <person name="Chiden Y."/>
            <person name="Fujitsuka N."/>
            <person name="Fukunaka R."/>
            <person name="Hamada M."/>
            <person name="Harada C."/>
            <person name="Hayashi A."/>
            <person name="Hijishita S."/>
            <person name="Honda M."/>
            <person name="Hosokawa S."/>
            <person name="Ichikawa Y."/>
            <person name="Idonuma A."/>
            <person name="Iijima M."/>
            <person name="Ikeda M."/>
            <person name="Ikeno M."/>
            <person name="Ito K."/>
            <person name="Ito S."/>
            <person name="Ito T."/>
            <person name="Ito Y."/>
            <person name="Ito Y."/>
            <person name="Iwabuchi A."/>
            <person name="Kamiya K."/>
            <person name="Karasawa W."/>
            <person name="Kurita K."/>
            <person name="Katagiri S."/>
            <person name="Kikuta A."/>
            <person name="Kobayashi H."/>
            <person name="Kobayashi N."/>
            <person name="Machita K."/>
            <person name="Maehara T."/>
            <person name="Masukawa M."/>
            <person name="Mizubayashi T."/>
            <person name="Mukai Y."/>
            <person name="Nagasaki H."/>
            <person name="Nagata Y."/>
            <person name="Naito S."/>
            <person name="Nakashima M."/>
            <person name="Nakama Y."/>
            <person name="Nakamichi Y."/>
            <person name="Nakamura M."/>
            <person name="Meguro A."/>
            <person name="Negishi M."/>
            <person name="Ohta I."/>
            <person name="Ohta T."/>
            <person name="Okamoto M."/>
            <person name="Ono N."/>
            <person name="Saji S."/>
            <person name="Sakaguchi M."/>
            <person name="Sakai K."/>
            <person name="Shibata M."/>
            <person name="Shimokawa T."/>
            <person name="Song J."/>
            <person name="Takazaki Y."/>
            <person name="Terasawa K."/>
            <person name="Tsugane M."/>
            <person name="Tsuji K."/>
            <person name="Ueda S."/>
            <person name="Waki K."/>
            <person name="Yamagata H."/>
            <person name="Yamamoto M."/>
            <person name="Yamamoto S."/>
            <person name="Yamane H."/>
            <person name="Yoshiki S."/>
            <person name="Yoshihara R."/>
            <person name="Yukawa K."/>
            <person name="Zhong H."/>
            <person name="Yano M."/>
            <person name="Yuan Q."/>
            <person name="Ouyang S."/>
            <person name="Liu J."/>
            <person name="Jones K.M."/>
            <person name="Gansberger K."/>
            <person name="Moffat K."/>
            <person name="Hill J."/>
            <person name="Bera J."/>
            <person name="Fadrosh D."/>
            <person name="Jin S."/>
            <person name="Johri S."/>
            <person name="Kim M."/>
            <person name="Overton L."/>
            <person name="Reardon M."/>
            <person name="Tsitrin T."/>
            <person name="Vuong H."/>
            <person name="Weaver B."/>
            <person name="Ciecko A."/>
            <person name="Tallon L."/>
            <person name="Jackson J."/>
            <person name="Pai G."/>
            <person name="Aken S.V."/>
            <person name="Utterback T."/>
            <person name="Reidmuller S."/>
            <person name="Feldblyum T."/>
            <person name="Hsiao J."/>
            <person name="Zismann V."/>
            <person name="Iobst S."/>
            <person name="de Vazeille A.R."/>
            <person name="Buell C.R."/>
            <person name="Ying K."/>
            <person name="Li Y."/>
            <person name="Lu T."/>
            <person name="Huang Y."/>
            <person name="Zhao Q."/>
            <person name="Feng Q."/>
            <person name="Zhang L."/>
            <person name="Zhu J."/>
            <person name="Weng Q."/>
            <person name="Mu J."/>
            <person name="Lu Y."/>
            <person name="Fan D."/>
            <person name="Liu Y."/>
            <person name="Guan J."/>
            <person name="Zhang Y."/>
            <person name="Yu S."/>
            <person name="Liu X."/>
            <person name="Zhang Y."/>
            <person name="Hong G."/>
            <person name="Han B."/>
            <person name="Choisne N."/>
            <person name="Demange N."/>
            <person name="Orjeda G."/>
            <person name="Samain S."/>
            <person name="Cattolico L."/>
            <person name="Pelletier E."/>
            <person name="Couloux A."/>
            <person name="Segurens B."/>
            <person name="Wincker P."/>
            <person name="D'Hont A."/>
            <person name="Scarpelli C."/>
            <person name="Weissenbach J."/>
            <person name="Salanoubat M."/>
            <person name="Quetier F."/>
            <person name="Yu Y."/>
            <person name="Kim H.R."/>
            <person name="Rambo T."/>
            <person name="Currie J."/>
            <person name="Collura K."/>
            <person name="Luo M."/>
            <person name="Yang T."/>
            <person name="Ammiraju J.S.S."/>
            <person name="Engler F."/>
            <person name="Soderlund C."/>
            <person name="Wing R.A."/>
            <person name="Palmer L.E."/>
            <person name="de la Bastide M."/>
            <person name="Spiegel L."/>
            <person name="Nascimento L."/>
            <person name="Zutavern T."/>
            <person name="O'Shaughnessy A."/>
            <person name="Dike S."/>
            <person name="Dedhia N."/>
            <person name="Preston R."/>
            <person name="Balija V."/>
            <person name="McCombie W.R."/>
            <person name="Chow T."/>
            <person name="Chen H."/>
            <person name="Chung M."/>
            <person name="Chen C."/>
            <person name="Shaw J."/>
            <person name="Wu H."/>
            <person name="Hsiao K."/>
            <person name="Chao Y."/>
            <person name="Chu M."/>
            <person name="Cheng C."/>
            <person name="Hour A."/>
            <person name="Lee P."/>
            <person name="Lin S."/>
            <person name="Lin Y."/>
            <person name="Liou J."/>
            <person name="Liu S."/>
            <person name="Hsing Y."/>
            <person name="Raghuvanshi S."/>
            <person name="Mohanty A."/>
            <person name="Bharti A.K."/>
            <person name="Gaur A."/>
            <person name="Gupta V."/>
            <person name="Kumar D."/>
            <person name="Ravi V."/>
            <person name="Vij S."/>
            <person name="Kapur A."/>
            <person name="Khurana P."/>
            <person name="Khurana P."/>
            <person name="Khurana J.P."/>
            <person name="Tyagi A.K."/>
            <person name="Gaikwad K."/>
            <person name="Singh A."/>
            <person name="Dalal V."/>
            <person name="Srivastava S."/>
            <person name="Dixit A."/>
            <person name="Pal A.K."/>
            <person name="Ghazi I.A."/>
            <person name="Yadav M."/>
            <person name="Pandit A."/>
            <person name="Bhargava A."/>
            <person name="Sureshbabu K."/>
            <person name="Batra K."/>
            <person name="Sharma T.R."/>
            <person name="Mohapatra T."/>
            <person name="Singh N.K."/>
            <person name="Messing J."/>
            <person name="Nelson A.B."/>
            <person name="Fuks G."/>
            <person name="Kavchok S."/>
            <person name="Keizer G."/>
            <person name="Linton E."/>
            <person name="Llaca V."/>
            <person name="Song R."/>
            <person name="Tanyolac B."/>
            <person name="Young S."/>
            <person name="Ho-Il K."/>
            <person name="Hahn J.H."/>
            <person name="Sangsakoo G."/>
            <person name="Vanavichit A."/>
            <person name="de Mattos Luiz.A.T."/>
            <person name="Zimmer P.D."/>
            <person name="Malone G."/>
            <person name="Dellagostin O."/>
            <person name="de Oliveira A.C."/>
            <person name="Bevan M."/>
            <person name="Bancroft I."/>
            <person name="Minx P."/>
            <person name="Cordum H."/>
            <person name="Wilson R."/>
            <person name="Cheng Z."/>
            <person name="Jin W."/>
            <person name="Jiang J."/>
            <person name="Leong S.A."/>
            <person name="Iwama H."/>
            <person name="Gojobori T."/>
            <person name="Itoh T."/>
            <person name="Niimura Y."/>
            <person name="Fujii Y."/>
            <person name="Habara T."/>
            <person name="Sakai H."/>
            <person name="Sato Y."/>
            <person name="Wilson G."/>
            <person name="Kumar K."/>
            <person name="McCouch S."/>
            <person name="Juretic N."/>
            <person name="Hoen D."/>
            <person name="Wright S."/>
            <person name="Bruskiewich R."/>
            <person name="Bureau T."/>
            <person name="Miyao A."/>
            <person name="Hirochika H."/>
            <person name="Nishikawa T."/>
            <person name="Kadowaki K."/>
            <person name="Sugiura M."/>
            <person name="Burr B."/>
            <person name="Sasaki T."/>
        </authorList>
    </citation>
    <scope>NUCLEOTIDE SEQUENCE [LARGE SCALE GENOMIC DNA]</scope>
    <source>
        <strain evidence="4">cv. Nipponbare</strain>
    </source>
</reference>
<feature type="compositionally biased region" description="Basic residues" evidence="1">
    <location>
        <begin position="1"/>
        <end position="12"/>
    </location>
</feature>
<reference evidence="2" key="1">
    <citation type="submission" date="2002-05" db="EMBL/GenBank/DDBJ databases">
        <title>Oryza sativa nipponbare(GA3) genomic DNA, chromosome 7, BAC clone:OSJNBb0002J01.</title>
        <authorList>
            <person name="Sasaki T."/>
            <person name="Matsumoto T."/>
            <person name="Katayose Y."/>
        </authorList>
    </citation>
    <scope>NUCLEOTIDE SEQUENCE</scope>
</reference>
<evidence type="ECO:0000313" key="4">
    <source>
        <dbReference type="Proteomes" id="UP000000763"/>
    </source>
</evidence>
<dbReference type="Proteomes" id="UP000000763">
    <property type="component" value="Chromosome 7"/>
</dbReference>
<gene>
    <name evidence="2" type="ORF">OSJNBb0002J01.30</name>
    <name evidence="3" type="ORF">OSJNBb0032G22.5</name>
</gene>
<reference evidence="4" key="4">
    <citation type="journal article" date="2008" name="Nucleic Acids Res.">
        <title>The rice annotation project database (RAP-DB): 2008 update.</title>
        <authorList>
            <consortium name="The rice annotation project (RAP)"/>
        </authorList>
    </citation>
    <scope>GENOME REANNOTATION</scope>
    <source>
        <strain evidence="4">cv. Nipponbare</strain>
    </source>
</reference>
<accession>Q6Z4J1</accession>
<feature type="region of interest" description="Disordered" evidence="1">
    <location>
        <begin position="1"/>
        <end position="65"/>
    </location>
</feature>
<evidence type="ECO:0000256" key="1">
    <source>
        <dbReference type="SAM" id="MobiDB-lite"/>
    </source>
</evidence>
<name>Q6Z4J1_ORYSJ</name>
<protein>
    <submittedName>
        <fullName evidence="2">Uncharacterized protein</fullName>
    </submittedName>
</protein>
<sequence length="65" mass="6904">MAKRPKARRPGPRHGILARPKHDTARQGSGPCRPSPTTGPCLGLSTGTLGRHSTMGRMPGPTHKQ</sequence>
<reference evidence="3" key="2">
    <citation type="submission" date="2002-11" db="EMBL/GenBank/DDBJ databases">
        <title>Oryza sativa nipponbare(GA3) genomic DNA, chromosome 7, BAC clone:OSJNBb0032G22.</title>
        <authorList>
            <person name="Sasaki T."/>
            <person name="Matsumoto T."/>
            <person name="Katayose Y."/>
        </authorList>
    </citation>
    <scope>NUCLEOTIDE SEQUENCE</scope>
</reference>
<dbReference type="EMBL" id="AP005880">
    <property type="protein sequence ID" value="BAD31863.1"/>
    <property type="molecule type" value="Genomic_DNA"/>
</dbReference>